<evidence type="ECO:0000313" key="1">
    <source>
        <dbReference type="EMBL" id="SHE83747.1"/>
    </source>
</evidence>
<dbReference type="AlphaFoldDB" id="A0A1M4WRG4"/>
<protein>
    <submittedName>
        <fullName evidence="1">Uncharacterized protein</fullName>
    </submittedName>
</protein>
<gene>
    <name evidence="1" type="ORF">SAMN05444274_102532</name>
</gene>
<reference evidence="1 2" key="1">
    <citation type="submission" date="2016-11" db="EMBL/GenBank/DDBJ databases">
        <authorList>
            <person name="Jaros S."/>
            <person name="Januszkiewicz K."/>
            <person name="Wedrychowicz H."/>
        </authorList>
    </citation>
    <scope>NUCLEOTIDE SEQUENCE [LARGE SCALE GENOMIC DNA]</scope>
    <source>
        <strain evidence="1 2">DSM 26910</strain>
    </source>
</reference>
<dbReference type="OrthoDB" id="1119986at2"/>
<organism evidence="1 2">
    <name type="scientific">Mariniphaga anaerophila</name>
    <dbReference type="NCBI Taxonomy" id="1484053"/>
    <lineage>
        <taxon>Bacteria</taxon>
        <taxon>Pseudomonadati</taxon>
        <taxon>Bacteroidota</taxon>
        <taxon>Bacteroidia</taxon>
        <taxon>Marinilabiliales</taxon>
        <taxon>Prolixibacteraceae</taxon>
        <taxon>Mariniphaga</taxon>
    </lineage>
</organism>
<dbReference type="STRING" id="1484053.SAMN05444274_102532"/>
<dbReference type="Proteomes" id="UP000184164">
    <property type="component" value="Unassembled WGS sequence"/>
</dbReference>
<keyword evidence="2" id="KW-1185">Reference proteome</keyword>
<accession>A0A1M4WRG4</accession>
<evidence type="ECO:0000313" key="2">
    <source>
        <dbReference type="Proteomes" id="UP000184164"/>
    </source>
</evidence>
<dbReference type="EMBL" id="FQUM01000002">
    <property type="protein sequence ID" value="SHE83747.1"/>
    <property type="molecule type" value="Genomic_DNA"/>
</dbReference>
<proteinExistence type="predicted"/>
<name>A0A1M4WRG4_9BACT</name>
<dbReference type="RefSeq" id="WP_072999761.1">
    <property type="nucleotide sequence ID" value="NZ_FQUM01000002.1"/>
</dbReference>
<sequence>MNLSQSNRKHMVEATLAFLNENAAKWQSIAKIGEVVNKLNDVNLAIDAAAGEQLEAKVYVGAIKVALKRTICEKADIVNDIVEVFAIMNGDKKLAQTMADSASDLFKLKNSDMLRRVKQIIDVAIQNQTPLVDEYGLTAEQITGLQADYDHFLEINGQPREYQIKSSVATLSLEELFTEASNLLANQLDNLLKIFKRRDPTFYNGYIKARMVVDY</sequence>